<dbReference type="PANTHER" id="PTHR43610">
    <property type="entry name" value="BLL6696 PROTEIN"/>
    <property type="match status" value="1"/>
</dbReference>
<reference evidence="2 3" key="1">
    <citation type="submission" date="2020-03" db="EMBL/GenBank/DDBJ databases">
        <title>Genomic Encyclopedia of Type Strains, Phase IV (KMG-IV): sequencing the most valuable type-strain genomes for metagenomic binning, comparative biology and taxonomic classification.</title>
        <authorList>
            <person name="Goeker M."/>
        </authorList>
    </citation>
    <scope>NUCLEOTIDE SEQUENCE [LARGE SCALE GENOMIC DNA]</scope>
    <source>
        <strain evidence="2 3">DSM 105096</strain>
    </source>
</reference>
<gene>
    <name evidence="2" type="ORF">GGR27_002839</name>
</gene>
<proteinExistence type="predicted"/>
<dbReference type="EMBL" id="JAATJH010000004">
    <property type="protein sequence ID" value="NJC27326.1"/>
    <property type="molecule type" value="Genomic_DNA"/>
</dbReference>
<dbReference type="Proteomes" id="UP000770785">
    <property type="component" value="Unassembled WGS sequence"/>
</dbReference>
<name>A0ABX0XDF2_9BACT</name>
<evidence type="ECO:0000259" key="1">
    <source>
        <dbReference type="PROSITE" id="PS51186"/>
    </source>
</evidence>
<evidence type="ECO:0000313" key="2">
    <source>
        <dbReference type="EMBL" id="NJC27326.1"/>
    </source>
</evidence>
<dbReference type="Gene3D" id="3.40.630.30">
    <property type="match status" value="1"/>
</dbReference>
<comment type="caution">
    <text evidence="2">The sequence shown here is derived from an EMBL/GenBank/DDBJ whole genome shotgun (WGS) entry which is preliminary data.</text>
</comment>
<dbReference type="Pfam" id="PF13302">
    <property type="entry name" value="Acetyltransf_3"/>
    <property type="match status" value="1"/>
</dbReference>
<dbReference type="SUPFAM" id="SSF55729">
    <property type="entry name" value="Acyl-CoA N-acyltransferases (Nat)"/>
    <property type="match status" value="1"/>
</dbReference>
<organism evidence="2 3">
    <name type="scientific">Neolewinella antarctica</name>
    <dbReference type="NCBI Taxonomy" id="442734"/>
    <lineage>
        <taxon>Bacteria</taxon>
        <taxon>Pseudomonadati</taxon>
        <taxon>Bacteroidota</taxon>
        <taxon>Saprospiria</taxon>
        <taxon>Saprospirales</taxon>
        <taxon>Lewinellaceae</taxon>
        <taxon>Neolewinella</taxon>
    </lineage>
</organism>
<keyword evidence="3" id="KW-1185">Reference proteome</keyword>
<dbReference type="InterPro" id="IPR000182">
    <property type="entry name" value="GNAT_dom"/>
</dbReference>
<dbReference type="InterPro" id="IPR016181">
    <property type="entry name" value="Acyl_CoA_acyltransferase"/>
</dbReference>
<feature type="domain" description="N-acetyltransferase" evidence="1">
    <location>
        <begin position="12"/>
        <end position="171"/>
    </location>
</feature>
<sequence>MNFQPTLVGERIRLRPLQREDFADFYAAVSDPLIWDQHPAKRYQPEIFEAFFADSLASGGCLVVETHDENKIIGSSRFQSIPGHPDVVEIGWTVLGRPYWGGAYNREMKQLMVAHLTALKQTALLNIAPGNHRSVGAAEKVGGRLVDATFFPELIDPRPGYRTYVLPSIIE</sequence>
<protein>
    <submittedName>
        <fullName evidence="2">RimJ/RimL family protein N-acetyltransferase</fullName>
    </submittedName>
</protein>
<evidence type="ECO:0000313" key="3">
    <source>
        <dbReference type="Proteomes" id="UP000770785"/>
    </source>
</evidence>
<dbReference type="PROSITE" id="PS51186">
    <property type="entry name" value="GNAT"/>
    <property type="match status" value="1"/>
</dbReference>
<accession>A0ABX0XDF2</accession>
<dbReference type="RefSeq" id="WP_168038308.1">
    <property type="nucleotide sequence ID" value="NZ_JAATJH010000004.1"/>
</dbReference>
<dbReference type="PANTHER" id="PTHR43610:SF1">
    <property type="entry name" value="N-ACETYLTRANSFERASE DOMAIN-CONTAINING PROTEIN"/>
    <property type="match status" value="1"/>
</dbReference>